<evidence type="ECO:0000313" key="2">
    <source>
        <dbReference type="Proteomes" id="UP001163324"/>
    </source>
</evidence>
<keyword evidence="2" id="KW-1185">Reference proteome</keyword>
<evidence type="ECO:0000313" key="1">
    <source>
        <dbReference type="EMBL" id="KAI9904579.1"/>
    </source>
</evidence>
<comment type="caution">
    <text evidence="1">The sequence shown here is derived from an EMBL/GenBank/DDBJ whole genome shotgun (WGS) entry which is preliminary data.</text>
</comment>
<sequence>MDSRHSASASSSSASPFTNRPPYAPGLQDDHRGSSQQYHHSPFAAHDRTGAPISSAPFASQHHRHPSDSHVFHHHHHSSSTHAAHDYHQPHHEQVTAHSRNHSTSSLPTNRDFDNRAMPPPNSPPQQGLPHPPHHSQQQHPHPPHHAMGPYSQGPPPPRAPPLAVGPPSSFPSGGRDSLPALSSIARAPAGSSMSISSMLGGPSNRERDHQQQQQQQQQPQHQPQQQQQAPPYPPHSSAPPPASGPGFAAPIHASPRMSSASADYTPFRRPQTPDHQRPYDPRNSAAPSPRGAYGTPDVPRYGTPQSYHARHPSASADLSRDSGRLSAGAPPSRPSSQPKAYPGMPSRPPVDASRPPFDDRYGRRDEASRPPPGAEYNPERTGLRPGPYDDRFRIERERAEMEQREMERRERAYSGSEMGRHSMHPQDMREPPRTQVPYGRPTDPRDGREPWARPGSDHSFRAPMDHQRAHPDYPPTSAPYAHHSPVYQPAPADRYGPPGPQHAQLPPGSHPQPYESPERARMGLPHSQAQQGPRLRPGEKSPPPPSIVYNPAQGPAPTDAQRLRQGEDTGPLNHQRNLLMVQENRKGRVSPLPQAVQGVQPQQPGPAAEPGIKSEFGRMFSGIGSGVGTMGLSSPIASGASGPFTNASLAKRDEVDLSAADSVPDGNGNGNGNGKAQKGRRRKLKDEGADDDNSERLTPGAKAKRVKGQQHHHHHHHAHGQHHHHHHHAHDGGAAQGSAPFKNLKGGTPVPPSSDKNGAGPYHHHHHHHHGGRVGQGQTPKPVQEAPLVMPPKPSTKVNSSAVLQTVADQPRNHLGDFIYEVDVKASRLVPSTATTRGYTTTPKPLPWSVIEGKLNCTLTVKVPRVHLATSALEEITSRGYLWGTDVYSDDSDVVAACIHSGWIKGEWPEDLDITMADIDVETDKRRKGKNGGDEALDPNSEGIIAKCPNVPMTVPPNRDLHVNIVILPKLVKYGGSTRFGITSREFGGEHGSRNVRHDGLSFQVLSVRWVANGAKPQARLRGKARRERMRKAMQEVKGTFGNVNGEKTSRRTDEVVTEIPGNWFRKNTDGVQEPEQQKERQPSEGDKENHVDGGAAAQGDENKEDAPGKGDVAMEEATVQSVKANEGEEAERVA</sequence>
<proteinExistence type="predicted"/>
<organism evidence="1 2">
    <name type="scientific">Trichothecium roseum</name>
    <dbReference type="NCBI Taxonomy" id="47278"/>
    <lineage>
        <taxon>Eukaryota</taxon>
        <taxon>Fungi</taxon>
        <taxon>Dikarya</taxon>
        <taxon>Ascomycota</taxon>
        <taxon>Pezizomycotina</taxon>
        <taxon>Sordariomycetes</taxon>
        <taxon>Hypocreomycetidae</taxon>
        <taxon>Hypocreales</taxon>
        <taxon>Hypocreales incertae sedis</taxon>
        <taxon>Trichothecium</taxon>
    </lineage>
</organism>
<reference evidence="1" key="1">
    <citation type="submission" date="2022-10" db="EMBL/GenBank/DDBJ databases">
        <title>Complete Genome of Trichothecium roseum strain YXFP-22015, a Plant Pathogen Isolated from Citrus.</title>
        <authorList>
            <person name="Wang Y."/>
            <person name="Zhu L."/>
        </authorList>
    </citation>
    <scope>NUCLEOTIDE SEQUENCE</scope>
    <source>
        <strain evidence="1">YXFP-22015</strain>
    </source>
</reference>
<accession>A0ACC0VE50</accession>
<gene>
    <name evidence="1" type="ORF">N3K66_001108</name>
</gene>
<dbReference type="Proteomes" id="UP001163324">
    <property type="component" value="Chromosome 1"/>
</dbReference>
<protein>
    <submittedName>
        <fullName evidence="1">Uncharacterized protein</fullName>
    </submittedName>
</protein>
<name>A0ACC0VE50_9HYPO</name>
<dbReference type="EMBL" id="CM047940">
    <property type="protein sequence ID" value="KAI9904579.1"/>
    <property type="molecule type" value="Genomic_DNA"/>
</dbReference>